<dbReference type="Proteomes" id="UP000321570">
    <property type="component" value="Unassembled WGS sequence"/>
</dbReference>
<protein>
    <submittedName>
        <fullName evidence="2 6">Uncharacterized protein</fullName>
    </submittedName>
</protein>
<evidence type="ECO:0000313" key="6">
    <source>
        <dbReference type="WBParaSite" id="HDID_0000189701-mRNA-1"/>
    </source>
</evidence>
<accession>A0A0R3SBM6</accession>
<dbReference type="Proteomes" id="UP000274504">
    <property type="component" value="Unassembled WGS sequence"/>
</dbReference>
<evidence type="ECO:0000313" key="4">
    <source>
        <dbReference type="Proteomes" id="UP000274504"/>
    </source>
</evidence>
<dbReference type="EMBL" id="CABIJS010000222">
    <property type="protein sequence ID" value="VUZ47156.1"/>
    <property type="molecule type" value="Genomic_DNA"/>
</dbReference>
<keyword evidence="5" id="KW-1185">Reference proteome</keyword>
<organism evidence="6">
    <name type="scientific">Hymenolepis diminuta</name>
    <name type="common">Rat tapeworm</name>
    <dbReference type="NCBI Taxonomy" id="6216"/>
    <lineage>
        <taxon>Eukaryota</taxon>
        <taxon>Metazoa</taxon>
        <taxon>Spiralia</taxon>
        <taxon>Lophotrochozoa</taxon>
        <taxon>Platyhelminthes</taxon>
        <taxon>Cestoda</taxon>
        <taxon>Eucestoda</taxon>
        <taxon>Cyclophyllidea</taxon>
        <taxon>Hymenolepididae</taxon>
        <taxon>Hymenolepis</taxon>
    </lineage>
</organism>
<name>A0A0R3SBM6_HYMDI</name>
<reference evidence="2 4" key="2">
    <citation type="submission" date="2018-11" db="EMBL/GenBank/DDBJ databases">
        <authorList>
            <consortium name="Pathogen Informatics"/>
        </authorList>
    </citation>
    <scope>NUCLEOTIDE SEQUENCE [LARGE SCALE GENOMIC DNA]</scope>
</reference>
<dbReference type="EMBL" id="UYSG01000404">
    <property type="protein sequence ID" value="VDL19359.1"/>
    <property type="molecule type" value="Genomic_DNA"/>
</dbReference>
<proteinExistence type="predicted"/>
<evidence type="ECO:0000256" key="1">
    <source>
        <dbReference type="SAM" id="MobiDB-lite"/>
    </source>
</evidence>
<dbReference type="WBParaSite" id="HDID_0000189701-mRNA-1">
    <property type="protein sequence ID" value="HDID_0000189701-mRNA-1"/>
    <property type="gene ID" value="HDID_0000189701"/>
</dbReference>
<feature type="region of interest" description="Disordered" evidence="1">
    <location>
        <begin position="1"/>
        <end position="29"/>
    </location>
</feature>
<reference evidence="3 5" key="3">
    <citation type="submission" date="2019-07" db="EMBL/GenBank/DDBJ databases">
        <authorList>
            <person name="Jastrzebski P J."/>
            <person name="Paukszto L."/>
            <person name="Jastrzebski P J."/>
        </authorList>
    </citation>
    <scope>NUCLEOTIDE SEQUENCE [LARGE SCALE GENOMIC DNA]</scope>
    <source>
        <strain evidence="3 5">WMS-il1</strain>
    </source>
</reference>
<evidence type="ECO:0000313" key="2">
    <source>
        <dbReference type="EMBL" id="VDL19359.1"/>
    </source>
</evidence>
<dbReference type="AlphaFoldDB" id="A0A0R3SBM6"/>
<evidence type="ECO:0000313" key="3">
    <source>
        <dbReference type="EMBL" id="VUZ47156.1"/>
    </source>
</evidence>
<sequence length="291" mass="33318">MEDKHPEHNQNAIQLSNDDTPDQSQSWDSDSVVVDLNSDPFREWQNLNFDTENVGLFSNLTNIVSNEGIRERLDCIFGRSEQPALSSQPKPVGHLPNRRVFDIHSMLLHERRIRIHHYPSDSLSEARMTKACLPYFPRDSLSVRAGLGMHPIFQAAGAVNGMAFYQQARLMSASQMNKLCTQCRRMMIFGQNMNYLSFLTPRRVAAVYNRRRRNQKASIKRRLKDIAQQFDEISLSDNTVYPVTSKSSDVSFVEPSEGINSMNSTVHLPNSTQQELKDVEKKLEEMKIGEK</sequence>
<evidence type="ECO:0000313" key="5">
    <source>
        <dbReference type="Proteomes" id="UP000321570"/>
    </source>
</evidence>
<gene>
    <name evidence="2" type="ORF">HDID_LOCUS1898</name>
    <name evidence="3" type="ORF">WMSIL1_LOCUS6459</name>
</gene>
<reference evidence="6" key="1">
    <citation type="submission" date="2017-02" db="UniProtKB">
        <authorList>
            <consortium name="WormBaseParasite"/>
        </authorList>
    </citation>
    <scope>IDENTIFICATION</scope>
</reference>